<sequence>MNRTLADFEAAQQQQAAINAILLRGGRTMSSSSVITPEDVLESLMNDGTIDALRLEIINQLKANEELKSTTIKMAEESKVLNTPGAEKQTKRELFDTLRQELELAFVNLVLALCDPGDSVVMFQPYYFNAYMAFQMTGVTNIIVGPGHPDTLYPDADFSLTLSITFFHEILTLKTLSESKPTPKVVTVVNPGNLSGTYVPEPLLKRISKICEDAGCWLIVDNTYEYFMYDGLKHCCVEGDNIVNVFSFSKTYGMMGWRLGYIAYSQRLDVFAAELLKIQDNIPICASIISQRLQVLLQVLSL</sequence>
<accession>A0A0D3CKI4</accession>
<proteinExistence type="inferred from homology"/>
<dbReference type="InterPro" id="IPR015421">
    <property type="entry name" value="PyrdxlP-dep_Trfase_major"/>
</dbReference>
<evidence type="ECO:0000313" key="7">
    <source>
        <dbReference type="EnsemblPlants" id="Bo5g132220.1"/>
    </source>
</evidence>
<dbReference type="Pfam" id="PF00155">
    <property type="entry name" value="Aminotran_1_2"/>
    <property type="match status" value="1"/>
</dbReference>
<dbReference type="Gramene" id="Bo5g132220.1">
    <property type="protein sequence ID" value="Bo5g132220.1"/>
    <property type="gene ID" value="Bo5g132220"/>
</dbReference>
<feature type="domain" description="Aminotransferase class I/classII large" evidence="6">
    <location>
        <begin position="109"/>
        <end position="276"/>
    </location>
</feature>
<dbReference type="GO" id="GO:0008483">
    <property type="term" value="F:transaminase activity"/>
    <property type="evidence" value="ECO:0007669"/>
    <property type="project" value="UniProtKB-KW"/>
</dbReference>
<evidence type="ECO:0000256" key="2">
    <source>
        <dbReference type="ARBA" id="ARBA00007441"/>
    </source>
</evidence>
<dbReference type="InterPro" id="IPR050596">
    <property type="entry name" value="AspAT/PAT-like"/>
</dbReference>
<reference evidence="7" key="2">
    <citation type="submission" date="2015-03" db="UniProtKB">
        <authorList>
            <consortium name="EnsemblPlants"/>
        </authorList>
    </citation>
    <scope>IDENTIFICATION</scope>
</reference>
<dbReference type="GO" id="GO:0030170">
    <property type="term" value="F:pyridoxal phosphate binding"/>
    <property type="evidence" value="ECO:0007669"/>
    <property type="project" value="InterPro"/>
</dbReference>
<dbReference type="PROSITE" id="PS00105">
    <property type="entry name" value="AA_TRANSFER_CLASS_1"/>
    <property type="match status" value="1"/>
</dbReference>
<dbReference type="PANTHER" id="PTHR46383">
    <property type="entry name" value="ASPARTATE AMINOTRANSFERASE"/>
    <property type="match status" value="1"/>
</dbReference>
<keyword evidence="5" id="KW-0663">Pyridoxal phosphate</keyword>
<evidence type="ECO:0000256" key="4">
    <source>
        <dbReference type="ARBA" id="ARBA00022679"/>
    </source>
</evidence>
<evidence type="ECO:0000256" key="5">
    <source>
        <dbReference type="ARBA" id="ARBA00022898"/>
    </source>
</evidence>
<dbReference type="InterPro" id="IPR015424">
    <property type="entry name" value="PyrdxlP-dep_Trfase"/>
</dbReference>
<dbReference type="InterPro" id="IPR004838">
    <property type="entry name" value="NHTrfase_class1_PyrdxlP-BS"/>
</dbReference>
<keyword evidence="3" id="KW-0032">Aminotransferase</keyword>
<evidence type="ECO:0000259" key="6">
    <source>
        <dbReference type="Pfam" id="PF00155"/>
    </source>
</evidence>
<organism evidence="7 8">
    <name type="scientific">Brassica oleracea var. oleracea</name>
    <dbReference type="NCBI Taxonomy" id="109376"/>
    <lineage>
        <taxon>Eukaryota</taxon>
        <taxon>Viridiplantae</taxon>
        <taxon>Streptophyta</taxon>
        <taxon>Embryophyta</taxon>
        <taxon>Tracheophyta</taxon>
        <taxon>Spermatophyta</taxon>
        <taxon>Magnoliopsida</taxon>
        <taxon>eudicotyledons</taxon>
        <taxon>Gunneridae</taxon>
        <taxon>Pentapetalae</taxon>
        <taxon>rosids</taxon>
        <taxon>malvids</taxon>
        <taxon>Brassicales</taxon>
        <taxon>Brassicaceae</taxon>
        <taxon>Brassiceae</taxon>
        <taxon>Brassica</taxon>
    </lineage>
</organism>
<dbReference type="HOGENOM" id="CLU_922431_0_0_1"/>
<evidence type="ECO:0000256" key="3">
    <source>
        <dbReference type="ARBA" id="ARBA00022576"/>
    </source>
</evidence>
<evidence type="ECO:0000313" key="8">
    <source>
        <dbReference type="Proteomes" id="UP000032141"/>
    </source>
</evidence>
<comment type="cofactor">
    <cofactor evidence="1">
        <name>pyridoxal 5'-phosphate</name>
        <dbReference type="ChEBI" id="CHEBI:597326"/>
    </cofactor>
</comment>
<dbReference type="eggNOG" id="KOG0257">
    <property type="taxonomic scope" value="Eukaryota"/>
</dbReference>
<dbReference type="STRING" id="109376.A0A0D3CKI4"/>
<dbReference type="CDD" id="cd00609">
    <property type="entry name" value="AAT_like"/>
    <property type="match status" value="1"/>
</dbReference>
<dbReference type="Proteomes" id="UP000032141">
    <property type="component" value="Chromosome C5"/>
</dbReference>
<keyword evidence="4" id="KW-0808">Transferase</keyword>
<dbReference type="AlphaFoldDB" id="A0A0D3CKI4"/>
<keyword evidence="8" id="KW-1185">Reference proteome</keyword>
<dbReference type="InterPro" id="IPR004839">
    <property type="entry name" value="Aminotransferase_I/II_large"/>
</dbReference>
<dbReference type="PANTHER" id="PTHR46383:SF5">
    <property type="entry name" value="AMINOTRANSFERASE CLASS I_CLASSII DOMAIN-CONTAINING PROTEIN"/>
    <property type="match status" value="1"/>
</dbReference>
<name>A0A0D3CKI4_BRAOL</name>
<dbReference type="GO" id="GO:0006520">
    <property type="term" value="P:amino acid metabolic process"/>
    <property type="evidence" value="ECO:0007669"/>
    <property type="project" value="InterPro"/>
</dbReference>
<comment type="similarity">
    <text evidence="2">Belongs to the class-I pyridoxal-phosphate-dependent aminotransferase family.</text>
</comment>
<dbReference type="Gene3D" id="3.40.640.10">
    <property type="entry name" value="Type I PLP-dependent aspartate aminotransferase-like (Major domain)"/>
    <property type="match status" value="1"/>
</dbReference>
<evidence type="ECO:0000256" key="1">
    <source>
        <dbReference type="ARBA" id="ARBA00001933"/>
    </source>
</evidence>
<dbReference type="SUPFAM" id="SSF53383">
    <property type="entry name" value="PLP-dependent transferases"/>
    <property type="match status" value="1"/>
</dbReference>
<dbReference type="OMA" id="KHCWVEG"/>
<dbReference type="EnsemblPlants" id="Bo5g132220.1">
    <property type="protein sequence ID" value="Bo5g132220.1"/>
    <property type="gene ID" value="Bo5g132220"/>
</dbReference>
<protein>
    <recommendedName>
        <fullName evidence="6">Aminotransferase class I/classII large domain-containing protein</fullName>
    </recommendedName>
</protein>
<reference evidence="7 8" key="1">
    <citation type="journal article" date="2014" name="Genome Biol.">
        <title>Transcriptome and methylome profiling reveals relics of genome dominance in the mesopolyploid Brassica oleracea.</title>
        <authorList>
            <person name="Parkin I.A."/>
            <person name="Koh C."/>
            <person name="Tang H."/>
            <person name="Robinson S.J."/>
            <person name="Kagale S."/>
            <person name="Clarke W.E."/>
            <person name="Town C.D."/>
            <person name="Nixon J."/>
            <person name="Krishnakumar V."/>
            <person name="Bidwell S.L."/>
            <person name="Denoeud F."/>
            <person name="Belcram H."/>
            <person name="Links M.G."/>
            <person name="Just J."/>
            <person name="Clarke C."/>
            <person name="Bender T."/>
            <person name="Huebert T."/>
            <person name="Mason A.S."/>
            <person name="Pires J.C."/>
            <person name="Barker G."/>
            <person name="Moore J."/>
            <person name="Walley P.G."/>
            <person name="Manoli S."/>
            <person name="Batley J."/>
            <person name="Edwards D."/>
            <person name="Nelson M.N."/>
            <person name="Wang X."/>
            <person name="Paterson A.H."/>
            <person name="King G."/>
            <person name="Bancroft I."/>
            <person name="Chalhoub B."/>
            <person name="Sharpe A.G."/>
        </authorList>
    </citation>
    <scope>NUCLEOTIDE SEQUENCE</scope>
    <source>
        <strain evidence="7 8">cv. TO1000</strain>
    </source>
</reference>